<comment type="caution">
    <text evidence="2">The sequence shown here is derived from an EMBL/GenBank/DDBJ whole genome shotgun (WGS) entry which is preliminary data.</text>
</comment>
<evidence type="ECO:0000313" key="2">
    <source>
        <dbReference type="EMBL" id="KAK9716923.1"/>
    </source>
</evidence>
<name>A0AAW1KEV8_POPJA</name>
<dbReference type="EMBL" id="JASPKY010000250">
    <property type="protein sequence ID" value="KAK9716923.1"/>
    <property type="molecule type" value="Genomic_DNA"/>
</dbReference>
<proteinExistence type="predicted"/>
<evidence type="ECO:0000256" key="1">
    <source>
        <dbReference type="SAM" id="MobiDB-lite"/>
    </source>
</evidence>
<accession>A0AAW1KEV8</accession>
<dbReference type="AlphaFoldDB" id="A0AAW1KEV8"/>
<organism evidence="2 3">
    <name type="scientific">Popillia japonica</name>
    <name type="common">Japanese beetle</name>
    <dbReference type="NCBI Taxonomy" id="7064"/>
    <lineage>
        <taxon>Eukaryota</taxon>
        <taxon>Metazoa</taxon>
        <taxon>Ecdysozoa</taxon>
        <taxon>Arthropoda</taxon>
        <taxon>Hexapoda</taxon>
        <taxon>Insecta</taxon>
        <taxon>Pterygota</taxon>
        <taxon>Neoptera</taxon>
        <taxon>Endopterygota</taxon>
        <taxon>Coleoptera</taxon>
        <taxon>Polyphaga</taxon>
        <taxon>Scarabaeiformia</taxon>
        <taxon>Scarabaeidae</taxon>
        <taxon>Rutelinae</taxon>
        <taxon>Popillia</taxon>
    </lineage>
</organism>
<sequence>MRQLSFSFKTDRKAFTLIQPQPPLGASPSDLAHQGLQPSEQFPAPRRRVDLWNSRKAIHEDKKECWTQEGALGNPSHYWFWEKIRSTDEVNVNDPDNPRIYTRRATPF</sequence>
<protein>
    <submittedName>
        <fullName evidence="2">Uncharacterized protein</fullName>
    </submittedName>
</protein>
<evidence type="ECO:0000313" key="3">
    <source>
        <dbReference type="Proteomes" id="UP001458880"/>
    </source>
</evidence>
<gene>
    <name evidence="2" type="ORF">QE152_g24457</name>
</gene>
<feature type="region of interest" description="Disordered" evidence="1">
    <location>
        <begin position="18"/>
        <end position="46"/>
    </location>
</feature>
<keyword evidence="3" id="KW-1185">Reference proteome</keyword>
<dbReference type="Proteomes" id="UP001458880">
    <property type="component" value="Unassembled WGS sequence"/>
</dbReference>
<reference evidence="2 3" key="1">
    <citation type="journal article" date="2024" name="BMC Genomics">
        <title>De novo assembly and annotation of Popillia japonica's genome with initial clues to its potential as an invasive pest.</title>
        <authorList>
            <person name="Cucini C."/>
            <person name="Boschi S."/>
            <person name="Funari R."/>
            <person name="Cardaioli E."/>
            <person name="Iannotti N."/>
            <person name="Marturano G."/>
            <person name="Paoli F."/>
            <person name="Bruttini M."/>
            <person name="Carapelli A."/>
            <person name="Frati F."/>
            <person name="Nardi F."/>
        </authorList>
    </citation>
    <scope>NUCLEOTIDE SEQUENCE [LARGE SCALE GENOMIC DNA]</scope>
    <source>
        <strain evidence="2">DMR45628</strain>
    </source>
</reference>